<dbReference type="Proteomes" id="UP001354989">
    <property type="component" value="Plasmid pPP1"/>
</dbReference>
<gene>
    <name evidence="13" type="ORF">PEPS_32250</name>
</gene>
<evidence type="ECO:0000256" key="8">
    <source>
        <dbReference type="ARBA" id="ARBA00023077"/>
    </source>
</evidence>
<reference evidence="13 14" key="1">
    <citation type="submission" date="2021-12" db="EMBL/GenBank/DDBJ databases">
        <title>Genome sequencing of bacteria with rrn-lacking chromosome and rrn-plasmid.</title>
        <authorList>
            <person name="Anda M."/>
            <person name="Iwasaki W."/>
        </authorList>
    </citation>
    <scope>NUCLEOTIDE SEQUENCE [LARGE SCALE GENOMIC DNA]</scope>
    <source>
        <strain evidence="13 14">NBRC 101262</strain>
        <plasmid evidence="13 14">pPP1</plasmid>
    </source>
</reference>
<keyword evidence="8" id="KW-0798">TonB box</keyword>
<accession>A0ABN6LCP1</accession>
<dbReference type="SUPFAM" id="SSF56935">
    <property type="entry name" value="Porins"/>
    <property type="match status" value="1"/>
</dbReference>
<keyword evidence="9" id="KW-0472">Membrane</keyword>
<evidence type="ECO:0000256" key="10">
    <source>
        <dbReference type="ARBA" id="ARBA00023237"/>
    </source>
</evidence>
<evidence type="ECO:0000313" key="14">
    <source>
        <dbReference type="Proteomes" id="UP001354989"/>
    </source>
</evidence>
<keyword evidence="11" id="KW-0732">Signal</keyword>
<keyword evidence="3" id="KW-1134">Transmembrane beta strand</keyword>
<dbReference type="RefSeq" id="WP_338398170.1">
    <property type="nucleotide sequence ID" value="NZ_AP025293.1"/>
</dbReference>
<keyword evidence="14" id="KW-1185">Reference proteome</keyword>
<keyword evidence="6" id="KW-0408">Iron</keyword>
<evidence type="ECO:0000313" key="13">
    <source>
        <dbReference type="EMBL" id="BDD00945.1"/>
    </source>
</evidence>
<dbReference type="EMBL" id="AP025293">
    <property type="protein sequence ID" value="BDD00945.1"/>
    <property type="molecule type" value="Genomic_DNA"/>
</dbReference>
<keyword evidence="7" id="KW-0406">Ion transport</keyword>
<evidence type="ECO:0000259" key="12">
    <source>
        <dbReference type="Pfam" id="PF25183"/>
    </source>
</evidence>
<keyword evidence="2" id="KW-0813">Transport</keyword>
<dbReference type="Gene3D" id="2.40.170.20">
    <property type="entry name" value="TonB-dependent receptor, beta-barrel domain"/>
    <property type="match status" value="1"/>
</dbReference>
<evidence type="ECO:0000256" key="5">
    <source>
        <dbReference type="ARBA" id="ARBA00022692"/>
    </source>
</evidence>
<feature type="signal peptide" evidence="11">
    <location>
        <begin position="1"/>
        <end position="25"/>
    </location>
</feature>
<dbReference type="PANTHER" id="PTHR32552">
    <property type="entry name" value="FERRICHROME IRON RECEPTOR-RELATED"/>
    <property type="match status" value="1"/>
</dbReference>
<geneLocation type="plasmid" evidence="13 14">
    <name>pPP1</name>
</geneLocation>
<dbReference type="InterPro" id="IPR039426">
    <property type="entry name" value="TonB-dep_rcpt-like"/>
</dbReference>
<evidence type="ECO:0000256" key="6">
    <source>
        <dbReference type="ARBA" id="ARBA00023004"/>
    </source>
</evidence>
<evidence type="ECO:0000256" key="1">
    <source>
        <dbReference type="ARBA" id="ARBA00004571"/>
    </source>
</evidence>
<evidence type="ECO:0000256" key="9">
    <source>
        <dbReference type="ARBA" id="ARBA00023136"/>
    </source>
</evidence>
<evidence type="ECO:0000256" key="4">
    <source>
        <dbReference type="ARBA" id="ARBA00022496"/>
    </source>
</evidence>
<evidence type="ECO:0000256" key="7">
    <source>
        <dbReference type="ARBA" id="ARBA00023065"/>
    </source>
</evidence>
<dbReference type="InterPro" id="IPR057601">
    <property type="entry name" value="Oar-like_b-barrel"/>
</dbReference>
<comment type="subcellular location">
    <subcellularLocation>
        <location evidence="1">Cell outer membrane</location>
        <topology evidence="1">Multi-pass membrane protein</topology>
    </subcellularLocation>
</comment>
<name>A0ABN6LCP1_9BACT</name>
<keyword evidence="4" id="KW-0410">Iron transport</keyword>
<organism evidence="13 14">
    <name type="scientific">Persicobacter psychrovividus</name>
    <dbReference type="NCBI Taxonomy" id="387638"/>
    <lineage>
        <taxon>Bacteria</taxon>
        <taxon>Pseudomonadati</taxon>
        <taxon>Bacteroidota</taxon>
        <taxon>Cytophagia</taxon>
        <taxon>Cytophagales</taxon>
        <taxon>Persicobacteraceae</taxon>
        <taxon>Persicobacter</taxon>
    </lineage>
</organism>
<evidence type="ECO:0000256" key="2">
    <source>
        <dbReference type="ARBA" id="ARBA00022448"/>
    </source>
</evidence>
<evidence type="ECO:0000256" key="3">
    <source>
        <dbReference type="ARBA" id="ARBA00022452"/>
    </source>
</evidence>
<proteinExistence type="predicted"/>
<sequence>MNVIKSTLGTLAATIMVAGMGFAQAPVKKKTSSSADGLTKQINVFSSENATNDVPRELNTGIPGLSTKQTYSGTFFEMGYGTTLGYRNYLLSGQREQPDRLSTIIQYGYPGFVINYKPKKVANSITGMIGATDRGTRFMDAQVMQSLAQGWYVGVGLSAKDAKGPFHYQDGWTGTSGYNFVGRVGKTLKKGNINIDFYYSNIHETDKPNVIFNLEENGDISNTGFSDYNNYLLPSIGNFDLYNPVTGQTSVVHPAGAITYETKGLDLKYDHFFDNGWALNSILRFSVTDRNRTIWKPVAKPFLASTYNAGAGVEMTNSQTGAVISPNTYMVKSKYETSEGTKPFSQLYSASVLSKTFNKHKVAFGYNLQWIKMDRIVTQQRVDLDVTTPDGLALPITLTDAAGNTTTGAIAYNNQYGEGRDINSVTTSLFAKDDWKINAKFTLSYGYRLDIFSNKYSKILKTGLGVDQNAFGGNPLIAAKDFRNGTDPVWYNYNQTNLGHSGFLGFVYKTGPFRIDASVAKSLLNLGITKTTTTPDPNYNMDAINDIYMAQANFGYIKAKYGVRTGISYITKTNDYEAIALTDGTTIGILHNVKTTGFNVNAYAKPIKGLSMVLQYTYQEPKYDQYQIPNKDGNGIAYDYTGNTPTGIAKHIIEFNTSYKVSSRLSANALFRYQSKKALDKMNIFYNAPYVFTTAGLSYKLTPAITIGYRCTNLTNRQSPSGLTGLPKADPSKKGEVYGQPIVGRISSPREHVVTVKFKF</sequence>
<evidence type="ECO:0000256" key="11">
    <source>
        <dbReference type="SAM" id="SignalP"/>
    </source>
</evidence>
<dbReference type="Pfam" id="PF25183">
    <property type="entry name" value="OMP_b-brl_4"/>
    <property type="match status" value="1"/>
</dbReference>
<keyword evidence="10" id="KW-0998">Cell outer membrane</keyword>
<keyword evidence="5" id="KW-0812">Transmembrane</keyword>
<keyword evidence="13" id="KW-0614">Plasmid</keyword>
<feature type="chain" id="PRO_5046137865" description="TonB-dependent transporter Oar-like beta-barrel domain-containing protein" evidence="11">
    <location>
        <begin position="26"/>
        <end position="760"/>
    </location>
</feature>
<dbReference type="PANTHER" id="PTHR32552:SF81">
    <property type="entry name" value="TONB-DEPENDENT OUTER MEMBRANE RECEPTOR"/>
    <property type="match status" value="1"/>
</dbReference>
<dbReference type="InterPro" id="IPR036942">
    <property type="entry name" value="Beta-barrel_TonB_sf"/>
</dbReference>
<protein>
    <recommendedName>
        <fullName evidence="12">TonB-dependent transporter Oar-like beta-barrel domain-containing protein</fullName>
    </recommendedName>
</protein>
<feature type="domain" description="TonB-dependent transporter Oar-like beta-barrel" evidence="12">
    <location>
        <begin position="253"/>
        <end position="481"/>
    </location>
</feature>